<reference evidence="4 5" key="1">
    <citation type="submission" date="2014-06" db="EMBL/GenBank/DDBJ databases">
        <title>Whole Genome Sequences of Three Symbiotic Endozoicomonas Bacteria.</title>
        <authorList>
            <person name="Neave M.J."/>
            <person name="Apprill A."/>
            <person name="Voolstra C.R."/>
        </authorList>
    </citation>
    <scope>NUCLEOTIDE SEQUENCE [LARGE SCALE GENOMIC DNA]</scope>
    <source>
        <strain evidence="4 5">DSM 22380</strain>
    </source>
</reference>
<evidence type="ECO:0008006" key="6">
    <source>
        <dbReference type="Google" id="ProtNLM"/>
    </source>
</evidence>
<evidence type="ECO:0000313" key="4">
    <source>
        <dbReference type="EMBL" id="KEI72188.1"/>
    </source>
</evidence>
<keyword evidence="2" id="KW-0560">Oxidoreductase</keyword>
<protein>
    <recommendedName>
        <fullName evidence="6">SDR family oxidoreductase</fullName>
    </recommendedName>
</protein>
<evidence type="ECO:0000256" key="2">
    <source>
        <dbReference type="ARBA" id="ARBA00023002"/>
    </source>
</evidence>
<dbReference type="Pfam" id="PF00106">
    <property type="entry name" value="adh_short"/>
    <property type="match status" value="1"/>
</dbReference>
<evidence type="ECO:0000313" key="5">
    <source>
        <dbReference type="Proteomes" id="UP000027997"/>
    </source>
</evidence>
<evidence type="ECO:0000256" key="3">
    <source>
        <dbReference type="SAM" id="MobiDB-lite"/>
    </source>
</evidence>
<dbReference type="InterPro" id="IPR036291">
    <property type="entry name" value="NAD(P)-bd_dom_sf"/>
</dbReference>
<comment type="caution">
    <text evidence="4">The sequence shown here is derived from an EMBL/GenBank/DDBJ whole genome shotgun (WGS) entry which is preliminary data.</text>
</comment>
<dbReference type="Gene3D" id="3.40.50.720">
    <property type="entry name" value="NAD(P)-binding Rossmann-like Domain"/>
    <property type="match status" value="1"/>
</dbReference>
<dbReference type="RefSeq" id="WP_020583918.1">
    <property type="nucleotide sequence ID" value="NZ_JOJP01000001.1"/>
</dbReference>
<dbReference type="CDD" id="cd05233">
    <property type="entry name" value="SDR_c"/>
    <property type="match status" value="1"/>
</dbReference>
<dbReference type="eggNOG" id="COG4221">
    <property type="taxonomic scope" value="Bacteria"/>
</dbReference>
<dbReference type="Proteomes" id="UP000027997">
    <property type="component" value="Unassembled WGS sequence"/>
</dbReference>
<organism evidence="4 5">
    <name type="scientific">Endozoicomonas elysicola</name>
    <dbReference type="NCBI Taxonomy" id="305900"/>
    <lineage>
        <taxon>Bacteria</taxon>
        <taxon>Pseudomonadati</taxon>
        <taxon>Pseudomonadota</taxon>
        <taxon>Gammaproteobacteria</taxon>
        <taxon>Oceanospirillales</taxon>
        <taxon>Endozoicomonadaceae</taxon>
        <taxon>Endozoicomonas</taxon>
    </lineage>
</organism>
<gene>
    <name evidence="4" type="ORF">GV64_16940</name>
</gene>
<keyword evidence="5" id="KW-1185">Reference proteome</keyword>
<dbReference type="STRING" id="305900.GV64_16940"/>
<dbReference type="PANTHER" id="PTHR43669">
    <property type="entry name" value="5-KETO-D-GLUCONATE 5-REDUCTASE"/>
    <property type="match status" value="1"/>
</dbReference>
<dbReference type="InterPro" id="IPR002347">
    <property type="entry name" value="SDR_fam"/>
</dbReference>
<evidence type="ECO:0000256" key="1">
    <source>
        <dbReference type="ARBA" id="ARBA00006484"/>
    </source>
</evidence>
<dbReference type="EMBL" id="JOJP01000001">
    <property type="protein sequence ID" value="KEI72188.1"/>
    <property type="molecule type" value="Genomic_DNA"/>
</dbReference>
<dbReference type="PANTHER" id="PTHR43669:SF3">
    <property type="entry name" value="ALCOHOL DEHYDROGENASE, PUTATIVE (AFU_ORTHOLOGUE AFUA_3G03445)-RELATED"/>
    <property type="match status" value="1"/>
</dbReference>
<name>A0A081KDG2_9GAMM</name>
<dbReference type="PRINTS" id="PR00081">
    <property type="entry name" value="GDHRDH"/>
</dbReference>
<dbReference type="AlphaFoldDB" id="A0A081KDG2"/>
<sequence length="292" mass="31949">MKDFKDKVAVITGGASGVGRAIALLLGKEGAKVVVSDIEPTALDKTVSELQANGVDSFGFQADITKQESLDALAEATLEKYGEMHLVFANAGVGTGEAGNMWGYSMNDWEWGFRVNTWGLINTINAFMPKLMAQKQEAHFVVTGSGNGAYFMLPHTPIYTATKAAAQAITENLYFQLQQMNSKVKVNALFPGPHVVNTGIFNSERNRPEDLPTDPNKPDSGIHSVEDMRAIMAQFKMELQTTEPEEVAETALQGIRENKFWIAPMTDKIRVAIQERTDNMLNGVNPTPPNVI</sequence>
<accession>A0A081KDG2</accession>
<feature type="region of interest" description="Disordered" evidence="3">
    <location>
        <begin position="200"/>
        <end position="222"/>
    </location>
</feature>
<comment type="similarity">
    <text evidence="1">Belongs to the short-chain dehydrogenases/reductases (SDR) family.</text>
</comment>
<dbReference type="GO" id="GO:0016491">
    <property type="term" value="F:oxidoreductase activity"/>
    <property type="evidence" value="ECO:0007669"/>
    <property type="project" value="UniProtKB-KW"/>
</dbReference>
<proteinExistence type="inferred from homology"/>
<dbReference type="SUPFAM" id="SSF51735">
    <property type="entry name" value="NAD(P)-binding Rossmann-fold domains"/>
    <property type="match status" value="1"/>
</dbReference>